<dbReference type="Proteomes" id="UP001491310">
    <property type="component" value="Unassembled WGS sequence"/>
</dbReference>
<dbReference type="InterPro" id="IPR002088">
    <property type="entry name" value="Prenyl_trans_a"/>
</dbReference>
<dbReference type="Gene3D" id="1.25.40.120">
    <property type="entry name" value="Protein prenylyltransferase"/>
    <property type="match status" value="1"/>
</dbReference>
<keyword evidence="3 6" id="KW-0808">Transferase</keyword>
<dbReference type="PANTHER" id="PTHR11129:SF2">
    <property type="entry name" value="GERANYLGERANYL TRANSFERASE TYPE-2 SUBUNIT ALPHA"/>
    <property type="match status" value="1"/>
</dbReference>
<evidence type="ECO:0000256" key="6">
    <source>
        <dbReference type="RuleBase" id="RU367120"/>
    </source>
</evidence>
<dbReference type="EMBL" id="JALJOT010000002">
    <property type="protein sequence ID" value="KAK9917835.1"/>
    <property type="molecule type" value="Genomic_DNA"/>
</dbReference>
<dbReference type="SUPFAM" id="SSF48439">
    <property type="entry name" value="Protein prenylyltransferase"/>
    <property type="match status" value="1"/>
</dbReference>
<protein>
    <recommendedName>
        <fullName evidence="6">Geranylgeranyl transferase type-2 subunit alpha</fullName>
        <ecNumber evidence="6">2.5.1.60</ecNumber>
    </recommendedName>
    <alternativeName>
        <fullName evidence="6">Geranylgeranyl transferase type II subunit alpha</fullName>
    </alternativeName>
</protein>
<reference evidence="8 9" key="1">
    <citation type="journal article" date="2024" name="Nat. Commun.">
        <title>Phylogenomics reveals the evolutionary origins of lichenization in chlorophyte algae.</title>
        <authorList>
            <person name="Puginier C."/>
            <person name="Libourel C."/>
            <person name="Otte J."/>
            <person name="Skaloud P."/>
            <person name="Haon M."/>
            <person name="Grisel S."/>
            <person name="Petersen M."/>
            <person name="Berrin J.G."/>
            <person name="Delaux P.M."/>
            <person name="Dal Grande F."/>
            <person name="Keller J."/>
        </authorList>
    </citation>
    <scope>NUCLEOTIDE SEQUENCE [LARGE SCALE GENOMIC DNA]</scope>
    <source>
        <strain evidence="8 9">SAG 216-7</strain>
    </source>
</reference>
<evidence type="ECO:0000256" key="3">
    <source>
        <dbReference type="ARBA" id="ARBA00022679"/>
    </source>
</evidence>
<comment type="caution">
    <text evidence="8">The sequence shown here is derived from an EMBL/GenBank/DDBJ whole genome shotgun (WGS) entry which is preliminary data.</text>
</comment>
<comment type="similarity">
    <text evidence="1 6">Belongs to the protein prenyltransferase subunit alpha family.</text>
</comment>
<accession>A0ABR2Z1I6</accession>
<comment type="catalytic activity">
    <reaction evidence="5 6">
        <text>geranylgeranyl diphosphate + L-cysteinyl-[protein] = S-geranylgeranyl-L-cysteinyl-[protein] + diphosphate</text>
        <dbReference type="Rhea" id="RHEA:21240"/>
        <dbReference type="Rhea" id="RHEA-COMP:10131"/>
        <dbReference type="Rhea" id="RHEA-COMP:11537"/>
        <dbReference type="ChEBI" id="CHEBI:29950"/>
        <dbReference type="ChEBI" id="CHEBI:33019"/>
        <dbReference type="ChEBI" id="CHEBI:57533"/>
        <dbReference type="ChEBI" id="CHEBI:86021"/>
        <dbReference type="EC" id="2.5.1.60"/>
    </reaction>
</comment>
<dbReference type="Pfam" id="PF01239">
    <property type="entry name" value="PPTA"/>
    <property type="match status" value="5"/>
</dbReference>
<dbReference type="EC" id="2.5.1.60" evidence="6"/>
<sequence length="369" mass="41703">MHGRPRVPLGAPEDPEKTKASKQRLALFSRLSNEVLSRRAARRYDPESMTLSAKLLEQNPEVYTVWNYRREALKDTLQGEHGPEAADAAVKTELQLTEVALQKNPKAYSAWHHRRWLVQLGVVSLERELKIVTKLLALDARNFHAWAYRRFLADRACVPAEEEERYSMDCINANFSNFSAWHARTVLLPQIHAAQPTTSLADLLAADNSQPSTAAPGRPGPIPRWALGQELDLVQQATFTDPEDQSAWVYHRWLLSQLMAHLTPSDSKGQASLQEAKAIRDVLSKEIVRCEVLLESEPDRSKCKWPLLTIARLLELRSLLDKDGGVQQGEADQQQIRGLYTDLMELDPMRKGYYKDALEGKAVVVTKPV</sequence>
<evidence type="ECO:0000313" key="8">
    <source>
        <dbReference type="EMBL" id="KAK9917835.1"/>
    </source>
</evidence>
<organism evidence="8 9">
    <name type="scientific">Coccomyxa subellipsoidea</name>
    <dbReference type="NCBI Taxonomy" id="248742"/>
    <lineage>
        <taxon>Eukaryota</taxon>
        <taxon>Viridiplantae</taxon>
        <taxon>Chlorophyta</taxon>
        <taxon>core chlorophytes</taxon>
        <taxon>Trebouxiophyceae</taxon>
        <taxon>Trebouxiophyceae incertae sedis</taxon>
        <taxon>Coccomyxaceae</taxon>
        <taxon>Coccomyxa</taxon>
    </lineage>
</organism>
<name>A0ABR2Z1I6_9CHLO</name>
<gene>
    <name evidence="8" type="ORF">WJX75_008732</name>
</gene>
<evidence type="ECO:0000256" key="2">
    <source>
        <dbReference type="ARBA" id="ARBA00022602"/>
    </source>
</evidence>
<proteinExistence type="inferred from homology"/>
<keyword evidence="4" id="KW-0677">Repeat</keyword>
<feature type="region of interest" description="Disordered" evidence="7">
    <location>
        <begin position="1"/>
        <end position="23"/>
    </location>
</feature>
<evidence type="ECO:0000256" key="5">
    <source>
        <dbReference type="ARBA" id="ARBA00047658"/>
    </source>
</evidence>
<evidence type="ECO:0000256" key="7">
    <source>
        <dbReference type="SAM" id="MobiDB-lite"/>
    </source>
</evidence>
<comment type="function">
    <text evidence="6">Catalyzes the transfer of a geranyl-geranyl moiety from geranyl-geranyl pyrophosphate to cysteines occuring in specific C-terminal amino acid sequences.</text>
</comment>
<keyword evidence="2 6" id="KW-0637">Prenyltransferase</keyword>
<keyword evidence="9" id="KW-1185">Reference proteome</keyword>
<dbReference type="PROSITE" id="PS51147">
    <property type="entry name" value="PFTA"/>
    <property type="match status" value="5"/>
</dbReference>
<dbReference type="PANTHER" id="PTHR11129">
    <property type="entry name" value="PROTEIN FARNESYLTRANSFERASE ALPHA SUBUNIT/RAB GERANYLGERANYL TRANSFERASE ALPHA SUBUNIT"/>
    <property type="match status" value="1"/>
</dbReference>
<evidence type="ECO:0000256" key="1">
    <source>
        <dbReference type="ARBA" id="ARBA00006734"/>
    </source>
</evidence>
<evidence type="ECO:0000256" key="4">
    <source>
        <dbReference type="ARBA" id="ARBA00022737"/>
    </source>
</evidence>
<evidence type="ECO:0000313" key="9">
    <source>
        <dbReference type="Proteomes" id="UP001491310"/>
    </source>
</evidence>